<proteinExistence type="predicted"/>
<evidence type="ECO:0000259" key="3">
    <source>
        <dbReference type="PROSITE" id="PS50090"/>
    </source>
</evidence>
<dbReference type="SUPFAM" id="SSF46689">
    <property type="entry name" value="Homeodomain-like"/>
    <property type="match status" value="2"/>
</dbReference>
<reference evidence="5" key="1">
    <citation type="submission" date="2021-03" db="EMBL/GenBank/DDBJ databases">
        <title>Revisited historic fungal species revealed as producer of novel bioactive compounds through whole genome sequencing and comparative genomics.</title>
        <authorList>
            <person name="Vignolle G.A."/>
            <person name="Hochenegger N."/>
            <person name="Mach R.L."/>
            <person name="Mach-Aigner A.R."/>
            <person name="Javad Rahimi M."/>
            <person name="Salim K.A."/>
            <person name="Chan C.M."/>
            <person name="Lim L.B.L."/>
            <person name="Cai F."/>
            <person name="Druzhinina I.S."/>
            <person name="U'Ren J.M."/>
            <person name="Derntl C."/>
        </authorList>
    </citation>
    <scope>NUCLEOTIDE SEQUENCE</scope>
    <source>
        <strain evidence="5">TUCIM 5799</strain>
    </source>
</reference>
<dbReference type="Pfam" id="PF00249">
    <property type="entry name" value="Myb_DNA-binding"/>
    <property type="match status" value="1"/>
</dbReference>
<feature type="compositionally biased region" description="Basic residues" evidence="2">
    <location>
        <begin position="538"/>
        <end position="547"/>
    </location>
</feature>
<dbReference type="SMART" id="SM00717">
    <property type="entry name" value="SANT"/>
    <property type="match status" value="2"/>
</dbReference>
<evidence type="ECO:0000259" key="4">
    <source>
        <dbReference type="PROSITE" id="PS51294"/>
    </source>
</evidence>
<dbReference type="PANTHER" id="PTHR46734:SF1">
    <property type="entry name" value="TELOMERIC REPEAT-BINDING FACTOR 1"/>
    <property type="match status" value="1"/>
</dbReference>
<name>A0A9Q0AKA8_9PEZI</name>
<organism evidence="5 6">
    <name type="scientific">Neoarthrinium moseri</name>
    <dbReference type="NCBI Taxonomy" id="1658444"/>
    <lineage>
        <taxon>Eukaryota</taxon>
        <taxon>Fungi</taxon>
        <taxon>Dikarya</taxon>
        <taxon>Ascomycota</taxon>
        <taxon>Pezizomycotina</taxon>
        <taxon>Sordariomycetes</taxon>
        <taxon>Xylariomycetidae</taxon>
        <taxon>Amphisphaeriales</taxon>
        <taxon>Apiosporaceae</taxon>
        <taxon>Neoarthrinium</taxon>
    </lineage>
</organism>
<accession>A0A9Q0AKA8</accession>
<protein>
    <recommendedName>
        <fullName evidence="7">MYB transcription factor</fullName>
    </recommendedName>
</protein>
<feature type="region of interest" description="Disordered" evidence="2">
    <location>
        <begin position="101"/>
        <end position="121"/>
    </location>
</feature>
<evidence type="ECO:0000313" key="6">
    <source>
        <dbReference type="Proteomes" id="UP000829685"/>
    </source>
</evidence>
<feature type="region of interest" description="Disordered" evidence="2">
    <location>
        <begin position="361"/>
        <end position="423"/>
    </location>
</feature>
<dbReference type="Gene3D" id="1.10.246.220">
    <property type="match status" value="1"/>
</dbReference>
<comment type="caution">
    <text evidence="5">The sequence shown here is derived from an EMBL/GenBank/DDBJ whole genome shotgun (WGS) entry which is preliminary data.</text>
</comment>
<evidence type="ECO:0000313" key="5">
    <source>
        <dbReference type="EMBL" id="KAI1865142.1"/>
    </source>
</evidence>
<feature type="compositionally biased region" description="Basic residues" evidence="2">
    <location>
        <begin position="411"/>
        <end position="421"/>
    </location>
</feature>
<dbReference type="InterPro" id="IPR017930">
    <property type="entry name" value="Myb_dom"/>
</dbReference>
<sequence length="740" mass="81207">MLLFGDRSKQPAAVACSNLFVVANADLTPISSRIGGLGSEGTPNQASLERGFHSRCISVGGEDRGHISCPPTSTTGNLSPLTNVKPIAVDRASGLIFARRRRQGPKQSTLSTAPAAARGGEKSAGLPVPYLIQLAPFWAPVELLQMGKWNHPPYLATAGLAPLQQHNLDVFDPSYTSPPYPNALPPAGAPRPTMATIEPRLIHLLNESTATPKPHHNELPPIKGLSLPKPSGRQHPPPIEPDAGHRNGGPDISAAGQLASQSIPPLFSMTDDSLANTATWKDTNYGTERNLLHHISSQDLRKILDDTTEASEDPTAKKRPVKEDFVQLPQPLKKQKATSEVRFPPMIVGLVQPPTDAALFPPISSASFDHRPRSEPPKSMGISKPPETLPTTDDKAATTQPPDAEKTPTGRIKRRAAKPRRKWTEEETNHLLLGVSKYGVGRWTDILEDRQFKFNERTAGDLKDRFRTCCPEELRATAKAKQGVQQARLTAAAPGVKPKKGLMSENILNEPKEPAEPVEPVEPEQASSTQNDSDSAPRQRKSRAHRKKLEDLAELGIKGPFKTSQRRNRRPFSEQDDREILEGFEIYGPQWTRIQRDSRFHLANRQPTDLRDRLRNKYPEKFASTEKTAMQIKEASRGNSLLEPSVDMTIGHSLDKNKSALLEPQLIQNSSKEDMPKWPISASLMETAESSQAPSHVFWNEAAGTAFPSGSIGEMDISRLLLDDTQIAQEPSLSEKRGLG</sequence>
<dbReference type="CDD" id="cd11660">
    <property type="entry name" value="SANT_TRF"/>
    <property type="match status" value="2"/>
</dbReference>
<dbReference type="AlphaFoldDB" id="A0A9Q0AKA8"/>
<dbReference type="Proteomes" id="UP000829685">
    <property type="component" value="Unassembled WGS sequence"/>
</dbReference>
<evidence type="ECO:0008006" key="7">
    <source>
        <dbReference type="Google" id="ProtNLM"/>
    </source>
</evidence>
<dbReference type="PROSITE" id="PS50090">
    <property type="entry name" value="MYB_LIKE"/>
    <property type="match status" value="1"/>
</dbReference>
<dbReference type="PROSITE" id="PS51294">
    <property type="entry name" value="HTH_MYB"/>
    <property type="match status" value="2"/>
</dbReference>
<keyword evidence="1" id="KW-0539">Nucleus</keyword>
<feature type="domain" description="Myb-like" evidence="3">
    <location>
        <begin position="415"/>
        <end position="468"/>
    </location>
</feature>
<feature type="compositionally biased region" description="Polar residues" evidence="2">
    <location>
        <begin position="525"/>
        <end position="536"/>
    </location>
</feature>
<feature type="region of interest" description="Disordered" evidence="2">
    <location>
        <begin position="480"/>
        <end position="576"/>
    </location>
</feature>
<evidence type="ECO:0000256" key="2">
    <source>
        <dbReference type="SAM" id="MobiDB-lite"/>
    </source>
</evidence>
<evidence type="ECO:0000256" key="1">
    <source>
        <dbReference type="ARBA" id="ARBA00023242"/>
    </source>
</evidence>
<dbReference type="EMBL" id="JAFIMR010000022">
    <property type="protein sequence ID" value="KAI1865142.1"/>
    <property type="molecule type" value="Genomic_DNA"/>
</dbReference>
<dbReference type="InterPro" id="IPR009057">
    <property type="entry name" value="Homeodomain-like_sf"/>
</dbReference>
<feature type="domain" description="HTH myb-type" evidence="4">
    <location>
        <begin position="415"/>
        <end position="474"/>
    </location>
</feature>
<gene>
    <name evidence="5" type="ORF">JX265_008189</name>
</gene>
<dbReference type="InterPro" id="IPR001005">
    <property type="entry name" value="SANT/Myb"/>
</dbReference>
<keyword evidence="6" id="KW-1185">Reference proteome</keyword>
<dbReference type="InterPro" id="IPR052450">
    <property type="entry name" value="TRBD-Containing_Protein"/>
</dbReference>
<dbReference type="PANTHER" id="PTHR46734">
    <property type="entry name" value="TELOMERIC REPEAT-BINDING FACTOR 1 TERF1"/>
    <property type="match status" value="1"/>
</dbReference>
<dbReference type="Gene3D" id="1.10.10.60">
    <property type="entry name" value="Homeodomain-like"/>
    <property type="match status" value="1"/>
</dbReference>
<feature type="domain" description="HTH myb-type" evidence="4">
    <location>
        <begin position="564"/>
        <end position="622"/>
    </location>
</feature>
<feature type="region of interest" description="Disordered" evidence="2">
    <location>
        <begin position="210"/>
        <end position="256"/>
    </location>
</feature>